<evidence type="ECO:0000313" key="1">
    <source>
        <dbReference type="EMBL" id="CAD9493840.1"/>
    </source>
</evidence>
<dbReference type="EMBL" id="HBGS01062261">
    <property type="protein sequence ID" value="CAD9493840.1"/>
    <property type="molecule type" value="Transcribed_RNA"/>
</dbReference>
<dbReference type="SUPFAM" id="SSF53067">
    <property type="entry name" value="Actin-like ATPase domain"/>
    <property type="match status" value="2"/>
</dbReference>
<dbReference type="PANTHER" id="PTHR14187:SF5">
    <property type="entry name" value="HEAT SHOCK 70 KDA PROTEIN 12A"/>
    <property type="match status" value="1"/>
</dbReference>
<protein>
    <submittedName>
        <fullName evidence="1">Uncharacterized protein</fullName>
    </submittedName>
</protein>
<name>A0A7S2MNN6_9STRA</name>
<sequence length="444" mass="49403">MKDINLVQPVQITASGVKWVVTVPAIWTDPAKAFMRTAALNAGLIDTIQSDRLQLALEPEAACMACENDARHLKEGDEFMILDCGGGTVDITMHKVVRLKPLHLDELCIPAGGPWGSTFVDQQFEVLVRKLIGESAFLRFKPSPYWVELMDTWEIIKTSFADDESRPRSVNFAPVFEVLEDGVKLVELAEAYNAIHNAGLKVRGKSTLLFPPELTKGLILHTVRKIENQVSDLIERNPVGSIFIVGGFAESSTLQNRMKSRFSSDSCKVIVPKHPGVAVLNGAVLFGLDKRVFLSRRARLTYGTSIRKKRSMVHEEKLPPDPDYKIFKQADGTFVEYVCDIFSEILGRGDKIQCGETIQSGNYIPTEPNQRNIFFPLLCVDAPSNTTYHTRGTKQIGTLTVPISNADESVKIYFSFGETELCVEARGSSGISKKLHVDYNFNFI</sequence>
<dbReference type="Gene3D" id="3.30.420.40">
    <property type="match status" value="1"/>
</dbReference>
<gene>
    <name evidence="1" type="ORF">DSPE1174_LOCUS32420</name>
</gene>
<dbReference type="InterPro" id="IPR043129">
    <property type="entry name" value="ATPase_NBD"/>
</dbReference>
<proteinExistence type="predicted"/>
<organism evidence="1">
    <name type="scientific">Octactis speculum</name>
    <dbReference type="NCBI Taxonomy" id="3111310"/>
    <lineage>
        <taxon>Eukaryota</taxon>
        <taxon>Sar</taxon>
        <taxon>Stramenopiles</taxon>
        <taxon>Ochrophyta</taxon>
        <taxon>Dictyochophyceae</taxon>
        <taxon>Dictyochales</taxon>
        <taxon>Dictyochaceae</taxon>
        <taxon>Octactis</taxon>
    </lineage>
</organism>
<accession>A0A7S2MNN6</accession>
<dbReference type="AlphaFoldDB" id="A0A7S2MNN6"/>
<reference evidence="1" key="1">
    <citation type="submission" date="2021-01" db="EMBL/GenBank/DDBJ databases">
        <authorList>
            <person name="Corre E."/>
            <person name="Pelletier E."/>
            <person name="Niang G."/>
            <person name="Scheremetjew M."/>
            <person name="Finn R."/>
            <person name="Kale V."/>
            <person name="Holt S."/>
            <person name="Cochrane G."/>
            <person name="Meng A."/>
            <person name="Brown T."/>
            <person name="Cohen L."/>
        </authorList>
    </citation>
    <scope>NUCLEOTIDE SEQUENCE</scope>
    <source>
        <strain evidence="1">CCMP1381</strain>
    </source>
</reference>
<dbReference type="CDD" id="cd10229">
    <property type="entry name" value="ASKHA_NBD_HSP70_HSPA12"/>
    <property type="match status" value="1"/>
</dbReference>
<dbReference type="PANTHER" id="PTHR14187">
    <property type="entry name" value="ALPHA KINASE/ELONGATION FACTOR 2 KINASE"/>
    <property type="match status" value="1"/>
</dbReference>